<accession>D8MKH5</accession>
<dbReference type="AlphaFoldDB" id="D8MKH5"/>
<dbReference type="RefSeq" id="WP_013200138.1">
    <property type="nucleotide sequence ID" value="NC_014306.1"/>
</dbReference>
<dbReference type="GeneID" id="90510067"/>
<evidence type="ECO:0000313" key="1">
    <source>
        <dbReference type="EMBL" id="CAX57631.1"/>
    </source>
</evidence>
<evidence type="ECO:0000313" key="2">
    <source>
        <dbReference type="Proteomes" id="UP000008793"/>
    </source>
</evidence>
<dbReference type="Proteomes" id="UP000008793">
    <property type="component" value="Chromosome"/>
</dbReference>
<organism evidence="2">
    <name type="scientific">Erwinia billingiae (strain Eb661)</name>
    <dbReference type="NCBI Taxonomy" id="634500"/>
    <lineage>
        <taxon>Bacteria</taxon>
        <taxon>Pseudomonadati</taxon>
        <taxon>Pseudomonadota</taxon>
        <taxon>Gammaproteobacteria</taxon>
        <taxon>Enterobacterales</taxon>
        <taxon>Erwiniaceae</taxon>
        <taxon>Erwinia</taxon>
    </lineage>
</organism>
<proteinExistence type="predicted"/>
<name>D8MKH5_ERWBE</name>
<dbReference type="KEGG" id="ebi:EbC_01000"/>
<reference evidence="1 2" key="1">
    <citation type="journal article" date="2010" name="BMC Genomics">
        <title>Genome comparison of the epiphytic bacteria Erwinia billingiae and E. tasmaniensis with the pear pathogen E. pyrifoliae.</title>
        <authorList>
            <person name="Kube M."/>
            <person name="Migdoll A.M."/>
            <person name="Gehring I."/>
            <person name="Heitmann K."/>
            <person name="Mayer Y."/>
            <person name="Kuhl H."/>
            <person name="Knaust F."/>
            <person name="Geider K."/>
            <person name="Reinhardt R."/>
        </authorList>
    </citation>
    <scope>NUCLEOTIDE SEQUENCE [LARGE SCALE GENOMIC DNA]</scope>
    <source>
        <strain evidence="1 2">Eb661</strain>
    </source>
</reference>
<protein>
    <submittedName>
        <fullName evidence="1">Uncharacterized protein</fullName>
    </submittedName>
</protein>
<dbReference type="HOGENOM" id="CLU_2436275_0_0_6"/>
<sequence>MEDIYIDGIKKSPKDDAITLVAQKAQTKEMSGKKMVIAIKNDDGEIYRVLSIDGLGGYIALAQGIAGLGLKDLHAEDLNPGQYDSLFVRS</sequence>
<keyword evidence="2" id="KW-1185">Reference proteome</keyword>
<gene>
    <name evidence="1" type="ordered locus">EbC_01000</name>
</gene>
<dbReference type="EMBL" id="FP236843">
    <property type="protein sequence ID" value="CAX57631.1"/>
    <property type="molecule type" value="Genomic_DNA"/>
</dbReference>